<dbReference type="OMA" id="AIVACHV"/>
<dbReference type="Pfam" id="PF00234">
    <property type="entry name" value="Tryp_alpha_amyl"/>
    <property type="match status" value="1"/>
</dbReference>
<dbReference type="OrthoDB" id="1037009at2759"/>
<dbReference type="GeneID" id="2745804"/>
<dbReference type="SUPFAM" id="SSF47699">
    <property type="entry name" value="Bifunctional inhibitor/lipid-transfer protein/seed storage 2S albumin"/>
    <property type="match status" value="1"/>
</dbReference>
<dbReference type="ExpressionAtlas" id="A0A5S9WJL7">
    <property type="expression patterns" value="baseline and differential"/>
</dbReference>
<dbReference type="PANTHER" id="PTHR33214:SF47">
    <property type="entry name" value="BIFUNCTIONAL INHIBITOR_LIPID-TRANSFER PROTEIN_SEED STORAGE 2S ALBUMIN SUPERFAMILY PROTEIN"/>
    <property type="match status" value="1"/>
</dbReference>
<dbReference type="InterPro" id="IPR016140">
    <property type="entry name" value="Bifunc_inhib/LTP/seed_store"/>
</dbReference>
<evidence type="ECO:0000256" key="2">
    <source>
        <dbReference type="ARBA" id="ARBA00023121"/>
    </source>
</evidence>
<dbReference type="EMBL" id="CACSHJ010000087">
    <property type="protein sequence ID" value="CAA0272517.1"/>
    <property type="molecule type" value="Genomic_DNA"/>
</dbReference>
<evidence type="ECO:0000313" key="5">
    <source>
        <dbReference type="Araport" id="AT1G43666"/>
    </source>
</evidence>
<dbReference type="GO" id="GO:0008289">
    <property type="term" value="F:lipid binding"/>
    <property type="evidence" value="ECO:0007669"/>
    <property type="project" value="UniProtKB-KW"/>
</dbReference>
<keyword evidence="2" id="KW-0446">Lipid-binding</keyword>
<organism evidence="6 7">
    <name type="scientific">Arabidopsis thaliana</name>
    <name type="common">Mouse-ear cress</name>
    <dbReference type="NCBI Taxonomy" id="3702"/>
    <lineage>
        <taxon>Eukaryota</taxon>
        <taxon>Viridiplantae</taxon>
        <taxon>Streptophyta</taxon>
        <taxon>Embryophyta</taxon>
        <taxon>Tracheophyta</taxon>
        <taxon>Spermatophyta</taxon>
        <taxon>Magnoliopsida</taxon>
        <taxon>eudicotyledons</taxon>
        <taxon>Gunneridae</taxon>
        <taxon>Pentapetalae</taxon>
        <taxon>rosids</taxon>
        <taxon>malvids</taxon>
        <taxon>Brassicales</taxon>
        <taxon>Brassicaceae</taxon>
        <taxon>Camelineae</taxon>
        <taxon>Arabidopsis</taxon>
    </lineage>
</organism>
<dbReference type="InterPro" id="IPR033872">
    <property type="entry name" value="nsLTP2"/>
</dbReference>
<evidence type="ECO:0000259" key="4">
    <source>
        <dbReference type="Pfam" id="PF00234"/>
    </source>
</evidence>
<dbReference type="RefSeq" id="NP_973968.1">
    <property type="nucleotide sequence ID" value="NM_202239.2"/>
</dbReference>
<evidence type="ECO:0000256" key="3">
    <source>
        <dbReference type="SAM" id="SignalP"/>
    </source>
</evidence>
<evidence type="ECO:0000256" key="1">
    <source>
        <dbReference type="ARBA" id="ARBA00022448"/>
    </source>
</evidence>
<keyword evidence="1" id="KW-0813">Transport</keyword>
<name>A0A5S9WJL7_ARATH</name>
<gene>
    <name evidence="5" type="ordered locus">At1g43666</name>
    <name evidence="6" type="ORF">C24_LOCUS3606</name>
</gene>
<dbReference type="Araport" id="AT1G43666"/>
<reference evidence="6 7" key="1">
    <citation type="submission" date="2019-12" db="EMBL/GenBank/DDBJ databases">
        <authorList>
            <person name="Jiao W.-B."/>
            <person name="Schneeberger K."/>
        </authorList>
    </citation>
    <scope>NUCLEOTIDE SEQUENCE [LARGE SCALE GENOMIC DNA]</scope>
    <source>
        <strain evidence="7">cv. C24</strain>
    </source>
</reference>
<dbReference type="Gene3D" id="1.10.110.10">
    <property type="entry name" value="Plant lipid-transfer and hydrophobic proteins"/>
    <property type="match status" value="1"/>
</dbReference>
<evidence type="ECO:0000313" key="7">
    <source>
        <dbReference type="Proteomes" id="UP000434276"/>
    </source>
</evidence>
<proteinExistence type="predicted"/>
<accession>A0A5S9WJL7</accession>
<evidence type="ECO:0000313" key="6">
    <source>
        <dbReference type="EMBL" id="CAA0272517.1"/>
    </source>
</evidence>
<feature type="signal peptide" evidence="3">
    <location>
        <begin position="1"/>
        <end position="19"/>
    </location>
</feature>
<dbReference type="KEGG" id="ath:AT1G43666"/>
<dbReference type="Proteomes" id="UP000434276">
    <property type="component" value="Unassembled WGS sequence"/>
</dbReference>
<sequence length="96" mass="10581">MRFITLVFIVSILSSVTLTKTLILGEEVKATCDFTKFQVCKPEIITGSPPSEECCEKLKEQQSCLCAYLISPSISQYIGNAKRVIRACGIPFPNCS</sequence>
<protein>
    <recommendedName>
        <fullName evidence="4">Bifunctional inhibitor/plant lipid transfer protein/seed storage helical domain-containing protein</fullName>
    </recommendedName>
</protein>
<feature type="chain" id="PRO_5025336785" description="Bifunctional inhibitor/plant lipid transfer protein/seed storage helical domain-containing protein" evidence="3">
    <location>
        <begin position="20"/>
        <end position="96"/>
    </location>
</feature>
<feature type="domain" description="Bifunctional inhibitor/plant lipid transfer protein/seed storage helical" evidence="4">
    <location>
        <begin position="35"/>
        <end position="95"/>
    </location>
</feature>
<dbReference type="GO" id="GO:0006869">
    <property type="term" value="P:lipid transport"/>
    <property type="evidence" value="ECO:0007669"/>
    <property type="project" value="InterPro"/>
</dbReference>
<dbReference type="CDD" id="cd01959">
    <property type="entry name" value="nsLTP2"/>
    <property type="match status" value="1"/>
</dbReference>
<dbReference type="InterPro" id="IPR036312">
    <property type="entry name" value="Bifun_inhib/LTP/seed_sf"/>
</dbReference>
<dbReference type="AlphaFoldDB" id="A0A5S9WJL7"/>
<dbReference type="PANTHER" id="PTHR33214">
    <property type="entry name" value="BIFUNCTIONAL INHIBITOR/LIPID-TRANSFER PROTEIN/SEED STORAGE 2S ALBUMIN SUPERFAMILY PROTEIN"/>
    <property type="match status" value="1"/>
</dbReference>
<dbReference type="SMR" id="A0A5S9WJL7"/>
<keyword evidence="3" id="KW-0732">Signal</keyword>